<dbReference type="SUPFAM" id="SSF52799">
    <property type="entry name" value="(Phosphotyrosine protein) phosphatases II"/>
    <property type="match status" value="1"/>
</dbReference>
<feature type="region of interest" description="Disordered" evidence="5">
    <location>
        <begin position="318"/>
        <end position="445"/>
    </location>
</feature>
<dbReference type="EC" id="3.1.3.48" evidence="1"/>
<evidence type="ECO:0000256" key="2">
    <source>
        <dbReference type="ARBA" id="ARBA00022801"/>
    </source>
</evidence>
<feature type="compositionally biased region" description="Polar residues" evidence="5">
    <location>
        <begin position="360"/>
        <end position="392"/>
    </location>
</feature>
<sequence>MNEEKLGMGRAEVVHALKMILDPALYPLYIADVDGVSHTTLVVACLRKLQGWHMDSIIDEISRFEPNYQDLPLVPFINAFCAPASSSAGSSSASPTTDQFTLPPPPYPAWLWPCPPSAQPRPRPRDRSSSTPAATPISFNPLPFPHPLTARKHPTMRLVFPPLPPQSQPQLQPLSTPGQSQSPGQQQQTLLLNSPGPIAPILPSPAHSDISRMSSLRHQREKTIPHAQSPPPFPPPPPPAIPAKNDAQSPGPSVGPGAESINRGGAKSTNNGGVESTNNGGGVSDRIGSGSPEEGVLGVAANIVNASLNGIASVLSSAGVTPPQAEEQANQAALETPKDDEREGERERERQSKNDLAKAATNSATSMNAFNMSREPTLSSSDVAESSTSGVTASADDVEDEDHLGESDDEEDEDDYDDEEEEEEEEEEDIRATSQYISALDLAGF</sequence>
<dbReference type="OrthoDB" id="6375174at2759"/>
<dbReference type="Proteomes" id="UP000010091">
    <property type="component" value="Chromosome 1"/>
</dbReference>
<proteinExistence type="predicted"/>
<gene>
    <name evidence="6" type="ORF">CNAG_00175</name>
</gene>
<dbReference type="Pfam" id="PF03162">
    <property type="entry name" value="Y_phosphatase2"/>
    <property type="match status" value="1"/>
</dbReference>
<evidence type="ECO:0000256" key="1">
    <source>
        <dbReference type="ARBA" id="ARBA00013064"/>
    </source>
</evidence>
<dbReference type="HOGENOM" id="CLU_049907_0_0_1"/>
<dbReference type="EMBL" id="CP003820">
    <property type="protein sequence ID" value="AFR92311.2"/>
    <property type="molecule type" value="Genomic_DNA"/>
</dbReference>
<evidence type="ECO:0000313" key="7">
    <source>
        <dbReference type="Proteomes" id="UP000010091"/>
    </source>
</evidence>
<feature type="compositionally biased region" description="Pro residues" evidence="5">
    <location>
        <begin position="228"/>
        <end position="241"/>
    </location>
</feature>
<accession>J9VG41</accession>
<dbReference type="PANTHER" id="PTHR31126">
    <property type="entry name" value="TYROSINE-PROTEIN PHOSPHATASE"/>
    <property type="match status" value="1"/>
</dbReference>
<evidence type="ECO:0000256" key="3">
    <source>
        <dbReference type="ARBA" id="ARBA00022912"/>
    </source>
</evidence>
<keyword evidence="3" id="KW-0904">Protein phosphatase</keyword>
<feature type="compositionally biased region" description="Low complexity" evidence="5">
    <location>
        <begin position="168"/>
        <end position="192"/>
    </location>
</feature>
<feature type="compositionally biased region" description="Acidic residues" evidence="5">
    <location>
        <begin position="396"/>
        <end position="429"/>
    </location>
</feature>
<feature type="compositionally biased region" description="Pro residues" evidence="5">
    <location>
        <begin position="111"/>
        <end position="121"/>
    </location>
</feature>
<dbReference type="KEGG" id="cng:CNAG_00175"/>
<evidence type="ECO:0000256" key="4">
    <source>
        <dbReference type="ARBA" id="ARBA00039934"/>
    </source>
</evidence>
<dbReference type="VEuPathDB" id="FungiDB:CNAG_00175"/>
<dbReference type="PANTHER" id="PTHR31126:SF8">
    <property type="entry name" value="TYROSINE-PROTEIN PHOSPHATASE OCA1-RELATED"/>
    <property type="match status" value="1"/>
</dbReference>
<feature type="compositionally biased region" description="Low complexity" evidence="5">
    <location>
        <begin position="324"/>
        <end position="335"/>
    </location>
</feature>
<dbReference type="GO" id="GO:0004725">
    <property type="term" value="F:protein tyrosine phosphatase activity"/>
    <property type="evidence" value="ECO:0007669"/>
    <property type="project" value="UniProtKB-EC"/>
</dbReference>
<dbReference type="InterPro" id="IPR029021">
    <property type="entry name" value="Prot-tyrosine_phosphatase-like"/>
</dbReference>
<dbReference type="GeneID" id="23884035"/>
<keyword evidence="7" id="KW-1185">Reference proteome</keyword>
<feature type="compositionally biased region" description="Basic and acidic residues" evidence="5">
    <location>
        <begin position="336"/>
        <end position="356"/>
    </location>
</feature>
<organism evidence="6 7">
    <name type="scientific">Cryptococcus neoformans (strain H99 / ATCC 208821 / CBS 10515 / FGSC 9487)</name>
    <name type="common">Cryptococcus neoformans var. grubii serotype A</name>
    <dbReference type="NCBI Taxonomy" id="235443"/>
    <lineage>
        <taxon>Eukaryota</taxon>
        <taxon>Fungi</taxon>
        <taxon>Dikarya</taxon>
        <taxon>Basidiomycota</taxon>
        <taxon>Agaricomycotina</taxon>
        <taxon>Tremellomycetes</taxon>
        <taxon>Tremellales</taxon>
        <taxon>Cryptococcaceae</taxon>
        <taxon>Cryptococcus</taxon>
        <taxon>Cryptococcus neoformans species complex</taxon>
    </lineage>
</organism>
<feature type="region of interest" description="Disordered" evidence="5">
    <location>
        <begin position="111"/>
        <end position="294"/>
    </location>
</feature>
<feature type="compositionally biased region" description="Polar residues" evidence="5">
    <location>
        <begin position="267"/>
        <end position="278"/>
    </location>
</feature>
<dbReference type="Gene3D" id="3.90.190.10">
    <property type="entry name" value="Protein tyrosine phosphatase superfamily"/>
    <property type="match status" value="1"/>
</dbReference>
<dbReference type="InterPro" id="IPR004861">
    <property type="entry name" value="Siw14-like"/>
</dbReference>
<evidence type="ECO:0000313" key="6">
    <source>
        <dbReference type="EMBL" id="AFR92311.2"/>
    </source>
</evidence>
<dbReference type="RefSeq" id="XP_012046201.1">
    <property type="nucleotide sequence ID" value="XM_012190811.1"/>
</dbReference>
<reference evidence="6 7" key="1">
    <citation type="journal article" date="2014" name="PLoS Genet.">
        <title>Analysis of the genome and transcriptome of Cryptococcus neoformans var. grubii reveals complex RNA expression and microevolution leading to virulence attenuation.</title>
        <authorList>
            <person name="Janbon G."/>
            <person name="Ormerod K.L."/>
            <person name="Paulet D."/>
            <person name="Byrnes E.J.III."/>
            <person name="Yadav V."/>
            <person name="Chatterjee G."/>
            <person name="Mullapudi N."/>
            <person name="Hon C.C."/>
            <person name="Billmyre R.B."/>
            <person name="Brunel F."/>
            <person name="Bahn Y.S."/>
            <person name="Chen W."/>
            <person name="Chen Y."/>
            <person name="Chow E.W."/>
            <person name="Coppee J.Y."/>
            <person name="Floyd-Averette A."/>
            <person name="Gaillardin C."/>
            <person name="Gerik K.J."/>
            <person name="Goldberg J."/>
            <person name="Gonzalez-Hilarion S."/>
            <person name="Gujja S."/>
            <person name="Hamlin J.L."/>
            <person name="Hsueh Y.P."/>
            <person name="Ianiri G."/>
            <person name="Jones S."/>
            <person name="Kodira C.D."/>
            <person name="Kozubowski L."/>
            <person name="Lam W."/>
            <person name="Marra M."/>
            <person name="Mesner L.D."/>
            <person name="Mieczkowski P.A."/>
            <person name="Moyrand F."/>
            <person name="Nielsen K."/>
            <person name="Proux C."/>
            <person name="Rossignol T."/>
            <person name="Schein J.E."/>
            <person name="Sun S."/>
            <person name="Wollschlaeger C."/>
            <person name="Wood I.A."/>
            <person name="Zeng Q."/>
            <person name="Neuveglise C."/>
            <person name="Newlon C.S."/>
            <person name="Perfect J.R."/>
            <person name="Lodge J.K."/>
            <person name="Idnurm A."/>
            <person name="Stajich J.E."/>
            <person name="Kronstad J.W."/>
            <person name="Sanyal K."/>
            <person name="Heitman J."/>
            <person name="Fraser J.A."/>
            <person name="Cuomo C.A."/>
            <person name="Dietrich F.S."/>
        </authorList>
    </citation>
    <scope>NUCLEOTIDE SEQUENCE [LARGE SCALE GENOMIC DNA]</scope>
    <source>
        <strain evidence="7">H99 / ATCC 208821 / CBS 10515 / FGSC 9487</strain>
    </source>
</reference>
<dbReference type="AlphaFoldDB" id="J9VG41"/>
<keyword evidence="2" id="KW-0378">Hydrolase</keyword>
<dbReference type="PRINTS" id="PR01217">
    <property type="entry name" value="PRICHEXTENSN"/>
</dbReference>
<name>J9VG41_CRYN9</name>
<protein>
    <recommendedName>
        <fullName evidence="4">Putative tyrosine-protein phosphatase OCA1</fullName>
        <ecNumber evidence="1">3.1.3.48</ecNumber>
    </recommendedName>
</protein>
<evidence type="ECO:0000256" key="5">
    <source>
        <dbReference type="SAM" id="MobiDB-lite"/>
    </source>
</evidence>